<evidence type="ECO:0000313" key="2">
    <source>
        <dbReference type="Proteomes" id="UP001295740"/>
    </source>
</evidence>
<gene>
    <name evidence="1" type="ORF">KHLLAP_LOCUS7684</name>
</gene>
<dbReference type="PANTHER" id="PTHR36847">
    <property type="entry name" value="AMIDOLIGASE ENZYME"/>
    <property type="match status" value="1"/>
</dbReference>
<reference evidence="1" key="1">
    <citation type="submission" date="2023-10" db="EMBL/GenBank/DDBJ databases">
        <authorList>
            <person name="Hackl T."/>
        </authorList>
    </citation>
    <scope>NUCLEOTIDE SEQUENCE</scope>
</reference>
<organism evidence="1 2">
    <name type="scientific">Anthostomella pinea</name>
    <dbReference type="NCBI Taxonomy" id="933095"/>
    <lineage>
        <taxon>Eukaryota</taxon>
        <taxon>Fungi</taxon>
        <taxon>Dikarya</taxon>
        <taxon>Ascomycota</taxon>
        <taxon>Pezizomycotina</taxon>
        <taxon>Sordariomycetes</taxon>
        <taxon>Xylariomycetidae</taxon>
        <taxon>Xylariales</taxon>
        <taxon>Xylariaceae</taxon>
        <taxon>Anthostomella</taxon>
    </lineage>
</organism>
<evidence type="ECO:0000313" key="1">
    <source>
        <dbReference type="EMBL" id="CAJ2507216.1"/>
    </source>
</evidence>
<comment type="caution">
    <text evidence="1">The sequence shown here is derived from an EMBL/GenBank/DDBJ whole genome shotgun (WGS) entry which is preliminary data.</text>
</comment>
<dbReference type="AlphaFoldDB" id="A0AAI8YJJ4"/>
<sequence length="392" mass="45132">MRRLFTGDWPEGTVDTILLQFNAHASAHIQVSLENDRNRSDVPEPESMAMPGMDIQHTAWSIKRDMSITATELLQNRYVGNPHRDPVDMYRWFEAKLVSPVLPALSNVTYQKIRDACRAIRQDIRVHRPVSWTNTSVAVHIGSTHGWTLLQLKKFCSMWVLFEDFLIHLHPEYRSTDPGPVIPPNVSLDPAERPTDPGPYRANRRSILIQLQEFLRHVPSDNVTPVQRTALELVFLYASINALREVWDDYVENPNMIFSLDVSGYKRTGDRPDPGPARSQTVKINIMQGTLDGEHIGHLLAIVECMARFARESNPEEFHDMLQRWQAWSGPQPRIRALETLLGAPGTKVDYFSKGKITDWYEYPDKNVTNWMDPFMSGGSRDVYRRRRGEMR</sequence>
<proteinExistence type="predicted"/>
<keyword evidence="2" id="KW-1185">Reference proteome</keyword>
<accession>A0AAI8YJJ4</accession>
<dbReference type="EMBL" id="CAUWAG010000010">
    <property type="protein sequence ID" value="CAJ2507216.1"/>
    <property type="molecule type" value="Genomic_DNA"/>
</dbReference>
<dbReference type="PANTHER" id="PTHR36847:SF1">
    <property type="entry name" value="AMIDOLIGASE ENZYME"/>
    <property type="match status" value="1"/>
</dbReference>
<dbReference type="Proteomes" id="UP001295740">
    <property type="component" value="Unassembled WGS sequence"/>
</dbReference>
<name>A0AAI8YJJ4_9PEZI</name>
<protein>
    <submittedName>
        <fullName evidence="1">Uu.00g084020.m01.CDS01</fullName>
    </submittedName>
</protein>